<evidence type="ECO:0000313" key="1">
    <source>
        <dbReference type="EMBL" id="MPC98540.1"/>
    </source>
</evidence>
<gene>
    <name evidence="1" type="ORF">E2C01_093914</name>
</gene>
<name>A0A5B7JP08_PORTR</name>
<organism evidence="1 2">
    <name type="scientific">Portunus trituberculatus</name>
    <name type="common">Swimming crab</name>
    <name type="synonym">Neptunus trituberculatus</name>
    <dbReference type="NCBI Taxonomy" id="210409"/>
    <lineage>
        <taxon>Eukaryota</taxon>
        <taxon>Metazoa</taxon>
        <taxon>Ecdysozoa</taxon>
        <taxon>Arthropoda</taxon>
        <taxon>Crustacea</taxon>
        <taxon>Multicrustacea</taxon>
        <taxon>Malacostraca</taxon>
        <taxon>Eumalacostraca</taxon>
        <taxon>Eucarida</taxon>
        <taxon>Decapoda</taxon>
        <taxon>Pleocyemata</taxon>
        <taxon>Brachyura</taxon>
        <taxon>Eubrachyura</taxon>
        <taxon>Portunoidea</taxon>
        <taxon>Portunidae</taxon>
        <taxon>Portuninae</taxon>
        <taxon>Portunus</taxon>
    </lineage>
</organism>
<keyword evidence="2" id="KW-1185">Reference proteome</keyword>
<dbReference type="EMBL" id="VSRR010114512">
    <property type="protein sequence ID" value="MPC98540.1"/>
    <property type="molecule type" value="Genomic_DNA"/>
</dbReference>
<reference evidence="1 2" key="1">
    <citation type="submission" date="2019-05" db="EMBL/GenBank/DDBJ databases">
        <title>Another draft genome of Portunus trituberculatus and its Hox gene families provides insights of decapod evolution.</title>
        <authorList>
            <person name="Jeong J.-H."/>
            <person name="Song I."/>
            <person name="Kim S."/>
            <person name="Choi T."/>
            <person name="Kim D."/>
            <person name="Ryu S."/>
            <person name="Kim W."/>
        </authorList>
    </citation>
    <scope>NUCLEOTIDE SEQUENCE [LARGE SCALE GENOMIC DNA]</scope>
    <source>
        <tissue evidence="1">Muscle</tissue>
    </source>
</reference>
<sequence>MEINTKRSTMSAVASINGQPTRQNPLVARFVKVVFQKRPSPLPYHLVSSVDLRLLSRSWVQ</sequence>
<protein>
    <submittedName>
        <fullName evidence="1">Uncharacterized protein</fullName>
    </submittedName>
</protein>
<dbReference type="AlphaFoldDB" id="A0A5B7JP08"/>
<accession>A0A5B7JP08</accession>
<dbReference type="Proteomes" id="UP000324222">
    <property type="component" value="Unassembled WGS sequence"/>
</dbReference>
<comment type="caution">
    <text evidence="1">The sequence shown here is derived from an EMBL/GenBank/DDBJ whole genome shotgun (WGS) entry which is preliminary data.</text>
</comment>
<evidence type="ECO:0000313" key="2">
    <source>
        <dbReference type="Proteomes" id="UP000324222"/>
    </source>
</evidence>
<proteinExistence type="predicted"/>